<feature type="domain" description="Acyl-CoA dehydrogenase/oxidase N-terminal" evidence="2">
    <location>
        <begin position="20"/>
        <end position="99"/>
    </location>
</feature>
<dbReference type="PANTHER" id="PTHR43884">
    <property type="entry name" value="ACYL-COA DEHYDROGENASE"/>
    <property type="match status" value="1"/>
</dbReference>
<dbReference type="RefSeq" id="WP_246044348.1">
    <property type="nucleotide sequence ID" value="NZ_BAAAMD010000004.1"/>
</dbReference>
<protein>
    <submittedName>
        <fullName evidence="4">Alkylation response protein AidB-like acyl-CoA dehydrogenase</fullName>
    </submittedName>
</protein>
<dbReference type="InterPro" id="IPR037069">
    <property type="entry name" value="AcylCoA_DH/ox_N_sf"/>
</dbReference>
<dbReference type="InterPro" id="IPR009100">
    <property type="entry name" value="AcylCoA_DH/oxidase_NM_dom_sf"/>
</dbReference>
<name>A0A542ZCL0_9ACTN</name>
<dbReference type="InterPro" id="IPR013107">
    <property type="entry name" value="Acyl-CoA_DH_C"/>
</dbReference>
<sequence>MTMQNTARVSAEPAGPAREQAFQHALDVLVERRDEFAEQGYVPRDFIDLLKKAGIYRASTPERFGGEPMPPAEFLRLIERISEVDPATGWVASFGSALTYFAALPEETQAEIYADGPDICFAGGLFPMHEPEVVEGGYRCTGVWQFASGCAGADILGVGLAGGEETNGRPITALVDPSQAEIRVNWDVSGMKATGSNQVVLDDVFIPASRTFIRGSEPRIDEPFTRYPALAYAAQVLAVTGLGAARAALDYCTEVASARTSITGGSKRSARPSYQDGLARGEARLRSARSFFYETTDQVWQKALADEPIDDDLRALLRLATTHVAHECRSVVLDAFDLAGTGAIYRTHPLQRYLQDGLVPAQHAMLNSATYEAVGAILLGMKPSVPSFP</sequence>
<dbReference type="Gene3D" id="1.20.140.10">
    <property type="entry name" value="Butyryl-CoA Dehydrogenase, subunit A, domain 3"/>
    <property type="match status" value="1"/>
</dbReference>
<dbReference type="SUPFAM" id="SSF56645">
    <property type="entry name" value="Acyl-CoA dehydrogenase NM domain-like"/>
    <property type="match status" value="1"/>
</dbReference>
<dbReference type="GO" id="GO:0003995">
    <property type="term" value="F:acyl-CoA dehydrogenase activity"/>
    <property type="evidence" value="ECO:0007669"/>
    <property type="project" value="TreeGrafter"/>
</dbReference>
<reference evidence="4 5" key="1">
    <citation type="submission" date="2019-06" db="EMBL/GenBank/DDBJ databases">
        <title>Sequencing the genomes of 1000 actinobacteria strains.</title>
        <authorList>
            <person name="Klenk H.-P."/>
        </authorList>
    </citation>
    <scope>NUCLEOTIDE SEQUENCE [LARGE SCALE GENOMIC DNA]</scope>
    <source>
        <strain evidence="4 5">DSM 8251</strain>
    </source>
</reference>
<feature type="domain" description="Acyl-CoA dehydrogenase C-terminal" evidence="3">
    <location>
        <begin position="237"/>
        <end position="367"/>
    </location>
</feature>
<dbReference type="SUPFAM" id="SSF47203">
    <property type="entry name" value="Acyl-CoA dehydrogenase C-terminal domain-like"/>
    <property type="match status" value="1"/>
</dbReference>
<dbReference type="PIRSF" id="PIRSF016578">
    <property type="entry name" value="HsaA"/>
    <property type="match status" value="1"/>
</dbReference>
<keyword evidence="1" id="KW-0560">Oxidoreductase</keyword>
<dbReference type="Pfam" id="PF02771">
    <property type="entry name" value="Acyl-CoA_dh_N"/>
    <property type="match status" value="1"/>
</dbReference>
<proteinExistence type="predicted"/>
<organism evidence="4 5">
    <name type="scientific">Propioniferax innocua</name>
    <dbReference type="NCBI Taxonomy" id="1753"/>
    <lineage>
        <taxon>Bacteria</taxon>
        <taxon>Bacillati</taxon>
        <taxon>Actinomycetota</taxon>
        <taxon>Actinomycetes</taxon>
        <taxon>Propionibacteriales</taxon>
        <taxon>Propionibacteriaceae</taxon>
        <taxon>Propioniferax</taxon>
    </lineage>
</organism>
<dbReference type="PANTHER" id="PTHR43884:SF25">
    <property type="entry name" value="ACYL-COA DEHYDROGENASE YDBM-RELATED"/>
    <property type="match status" value="1"/>
</dbReference>
<dbReference type="Gene3D" id="2.40.110.10">
    <property type="entry name" value="Butyryl-CoA Dehydrogenase, subunit A, domain 2"/>
    <property type="match status" value="1"/>
</dbReference>
<evidence type="ECO:0000256" key="1">
    <source>
        <dbReference type="ARBA" id="ARBA00023002"/>
    </source>
</evidence>
<dbReference type="InterPro" id="IPR046373">
    <property type="entry name" value="Acyl-CoA_Oxase/DH_mid-dom_sf"/>
</dbReference>
<evidence type="ECO:0000313" key="4">
    <source>
        <dbReference type="EMBL" id="TQL58027.1"/>
    </source>
</evidence>
<dbReference type="Gene3D" id="1.10.540.10">
    <property type="entry name" value="Acyl-CoA dehydrogenase/oxidase, N-terminal domain"/>
    <property type="match status" value="1"/>
</dbReference>
<dbReference type="InterPro" id="IPR013786">
    <property type="entry name" value="AcylCoA_DH/ox_N"/>
</dbReference>
<evidence type="ECO:0000259" key="2">
    <source>
        <dbReference type="Pfam" id="PF02771"/>
    </source>
</evidence>
<dbReference type="Proteomes" id="UP000316196">
    <property type="component" value="Unassembled WGS sequence"/>
</dbReference>
<evidence type="ECO:0000313" key="5">
    <source>
        <dbReference type="Proteomes" id="UP000316196"/>
    </source>
</evidence>
<dbReference type="AlphaFoldDB" id="A0A542ZCL0"/>
<gene>
    <name evidence="4" type="ORF">FB460_1878</name>
</gene>
<comment type="caution">
    <text evidence="4">The sequence shown here is derived from an EMBL/GenBank/DDBJ whole genome shotgun (WGS) entry which is preliminary data.</text>
</comment>
<dbReference type="GO" id="GO:0050660">
    <property type="term" value="F:flavin adenine dinucleotide binding"/>
    <property type="evidence" value="ECO:0007669"/>
    <property type="project" value="InterPro"/>
</dbReference>
<dbReference type="InterPro" id="IPR036250">
    <property type="entry name" value="AcylCo_DH-like_C"/>
</dbReference>
<dbReference type="EMBL" id="VFOR01000002">
    <property type="protein sequence ID" value="TQL58027.1"/>
    <property type="molecule type" value="Genomic_DNA"/>
</dbReference>
<evidence type="ECO:0000259" key="3">
    <source>
        <dbReference type="Pfam" id="PF08028"/>
    </source>
</evidence>
<accession>A0A542ZCL0</accession>
<keyword evidence="5" id="KW-1185">Reference proteome</keyword>
<dbReference type="Pfam" id="PF08028">
    <property type="entry name" value="Acyl-CoA_dh_2"/>
    <property type="match status" value="1"/>
</dbReference>